<keyword evidence="1" id="KW-1133">Transmembrane helix</keyword>
<feature type="transmembrane region" description="Helical" evidence="1">
    <location>
        <begin position="56"/>
        <end position="78"/>
    </location>
</feature>
<reference evidence="2 3" key="1">
    <citation type="submission" date="2024-09" db="EMBL/GenBank/DDBJ databases">
        <authorList>
            <person name="Sun Q."/>
            <person name="Mori K."/>
        </authorList>
    </citation>
    <scope>NUCLEOTIDE SEQUENCE [LARGE SCALE GENOMIC DNA]</scope>
    <source>
        <strain evidence="2 3">CCM 7468</strain>
    </source>
</reference>
<keyword evidence="3" id="KW-1185">Reference proteome</keyword>
<keyword evidence="1" id="KW-0812">Transmembrane</keyword>
<organism evidence="2 3">
    <name type="scientific">Muricoccus vinaceus</name>
    <dbReference type="NCBI Taxonomy" id="424704"/>
    <lineage>
        <taxon>Bacteria</taxon>
        <taxon>Pseudomonadati</taxon>
        <taxon>Pseudomonadota</taxon>
        <taxon>Alphaproteobacteria</taxon>
        <taxon>Acetobacterales</taxon>
        <taxon>Roseomonadaceae</taxon>
        <taxon>Muricoccus</taxon>
    </lineage>
</organism>
<name>A0ABV6J0F0_9PROT</name>
<feature type="transmembrane region" description="Helical" evidence="1">
    <location>
        <begin position="22"/>
        <end position="44"/>
    </location>
</feature>
<evidence type="ECO:0000313" key="2">
    <source>
        <dbReference type="EMBL" id="MFC0389017.1"/>
    </source>
</evidence>
<dbReference type="EMBL" id="JBHLVZ010000089">
    <property type="protein sequence ID" value="MFC0389017.1"/>
    <property type="molecule type" value="Genomic_DNA"/>
</dbReference>
<dbReference type="RefSeq" id="WP_377055987.1">
    <property type="nucleotide sequence ID" value="NZ_JBHLVZ010000089.1"/>
</dbReference>
<accession>A0ABV6J0F0</accession>
<proteinExistence type="predicted"/>
<evidence type="ECO:0000256" key="1">
    <source>
        <dbReference type="SAM" id="Phobius"/>
    </source>
</evidence>
<sequence>MAEHELWSFSRVLASDAAWGDLTAGSAGAIPAAVAIGSWSASLLGLRMPDRTERWIMGLSFACVPLIVLLPLASGVVADVVLSAKGYQPCRVEPGRRFLGVRYDRAAPDLCP</sequence>
<dbReference type="Proteomes" id="UP001589789">
    <property type="component" value="Unassembled WGS sequence"/>
</dbReference>
<keyword evidence="1" id="KW-0472">Membrane</keyword>
<protein>
    <submittedName>
        <fullName evidence="2">Uncharacterized protein</fullName>
    </submittedName>
</protein>
<gene>
    <name evidence="2" type="ORF">ACFFIC_26210</name>
</gene>
<evidence type="ECO:0000313" key="3">
    <source>
        <dbReference type="Proteomes" id="UP001589789"/>
    </source>
</evidence>
<comment type="caution">
    <text evidence="2">The sequence shown here is derived from an EMBL/GenBank/DDBJ whole genome shotgun (WGS) entry which is preliminary data.</text>
</comment>